<evidence type="ECO:0000313" key="3">
    <source>
        <dbReference type="EMBL" id="KAK8881594.1"/>
    </source>
</evidence>
<dbReference type="InterPro" id="IPR001394">
    <property type="entry name" value="Peptidase_C19_UCH"/>
</dbReference>
<proteinExistence type="predicted"/>
<dbReference type="InterPro" id="IPR050164">
    <property type="entry name" value="Peptidase_C19"/>
</dbReference>
<evidence type="ECO:0000259" key="2">
    <source>
        <dbReference type="PROSITE" id="PS50235"/>
    </source>
</evidence>
<reference evidence="3 4" key="1">
    <citation type="submission" date="2024-04" db="EMBL/GenBank/DDBJ databases">
        <title>Tritrichomonas musculus Genome.</title>
        <authorList>
            <person name="Alves-Ferreira E."/>
            <person name="Grigg M."/>
            <person name="Lorenzi H."/>
            <person name="Galac M."/>
        </authorList>
    </citation>
    <scope>NUCLEOTIDE SEQUENCE [LARGE SCALE GENOMIC DNA]</scope>
    <source>
        <strain evidence="3 4">EAF2021</strain>
    </source>
</reference>
<dbReference type="PROSITE" id="PS00972">
    <property type="entry name" value="USP_1"/>
    <property type="match status" value="1"/>
</dbReference>
<dbReference type="PANTHER" id="PTHR24006">
    <property type="entry name" value="UBIQUITIN CARBOXYL-TERMINAL HYDROLASE"/>
    <property type="match status" value="1"/>
</dbReference>
<dbReference type="Gene3D" id="3.90.70.10">
    <property type="entry name" value="Cysteine proteinases"/>
    <property type="match status" value="1"/>
</dbReference>
<feature type="region of interest" description="Disordered" evidence="1">
    <location>
        <begin position="337"/>
        <end position="361"/>
    </location>
</feature>
<dbReference type="EMBL" id="JAPFFF010000010">
    <property type="protein sequence ID" value="KAK8881594.1"/>
    <property type="molecule type" value="Genomic_DNA"/>
</dbReference>
<organism evidence="3 4">
    <name type="scientific">Tritrichomonas musculus</name>
    <dbReference type="NCBI Taxonomy" id="1915356"/>
    <lineage>
        <taxon>Eukaryota</taxon>
        <taxon>Metamonada</taxon>
        <taxon>Parabasalia</taxon>
        <taxon>Tritrichomonadida</taxon>
        <taxon>Tritrichomonadidae</taxon>
        <taxon>Tritrichomonas</taxon>
    </lineage>
</organism>
<dbReference type="InterPro" id="IPR038765">
    <property type="entry name" value="Papain-like_cys_pep_sf"/>
</dbReference>
<dbReference type="Proteomes" id="UP001470230">
    <property type="component" value="Unassembled WGS sequence"/>
</dbReference>
<feature type="compositionally biased region" description="Low complexity" evidence="1">
    <location>
        <begin position="343"/>
        <end position="356"/>
    </location>
</feature>
<dbReference type="SUPFAM" id="SSF54001">
    <property type="entry name" value="Cysteine proteinases"/>
    <property type="match status" value="1"/>
</dbReference>
<dbReference type="Pfam" id="PF00443">
    <property type="entry name" value="UCH"/>
    <property type="match status" value="1"/>
</dbReference>
<feature type="domain" description="USP" evidence="2">
    <location>
        <begin position="512"/>
        <end position="840"/>
    </location>
</feature>
<accession>A0ABR2JRR9</accession>
<evidence type="ECO:0000256" key="1">
    <source>
        <dbReference type="SAM" id="MobiDB-lite"/>
    </source>
</evidence>
<protein>
    <recommendedName>
        <fullName evidence="2">USP domain-containing protein</fullName>
    </recommendedName>
</protein>
<dbReference type="PROSITE" id="PS50235">
    <property type="entry name" value="USP_3"/>
    <property type="match status" value="1"/>
</dbReference>
<dbReference type="InterPro" id="IPR028889">
    <property type="entry name" value="USP"/>
</dbReference>
<name>A0ABR2JRR9_9EUKA</name>
<dbReference type="PROSITE" id="PS00973">
    <property type="entry name" value="USP_2"/>
    <property type="match status" value="1"/>
</dbReference>
<gene>
    <name evidence="3" type="ORF">M9Y10_004338</name>
</gene>
<evidence type="ECO:0000313" key="4">
    <source>
        <dbReference type="Proteomes" id="UP001470230"/>
    </source>
</evidence>
<keyword evidence="4" id="KW-1185">Reference proteome</keyword>
<dbReference type="PANTHER" id="PTHR24006:SF644">
    <property type="entry name" value="UBIQUITIN CARBOXYL-TERMINAL HYDROLASE 7"/>
    <property type="match status" value="1"/>
</dbReference>
<sequence length="1451" mass="170611">MNESNTEWKIDISSIHQNNSIRSEQHSLENLNYHFSVDVLENPKKLFFYIHYSLIQGQYYGSTVIYIKNENEEKSHQFELLFPIKSDGKRKLQIPIQLDDLINPSNGWVHDNNSILFSVTLNINKSNFTDQTYKIIDYTLHQHSIEGVFTISSFKNSIDDRLSSEWEFGEKDKFNFCLQGKSNKEKKVQVDLVFSKLEQTQIFTVYLLLQNIEPNKSKNKYETLTFDSSVTSHSFIFDVNEIDFNEYNGWSVKETVQFQFKIANYEFTDFPDQIKFMVQSQDNYNDRREQRNFLPNFNDFLGQNIFNRNDILSKLHSNLPSNQFRFFYENHPNNSIFNRNNESDNSLNSDNESNGNDSEELNDIQLPSLTEDSALPFDNNTESDKIQDHQSIDEELFNGGHTLNNDFFHAHHMPNHHFHNNNIFNGMNNFIHDNDYFGHNHHNHQYRNTAMNEEIARIIERNNQEEKNYNYNNNDNNNNANSFHDEISRLIEKTNNDDLKNKINAKNDIGLAGLQNQGATCYLNSAIQLLFHIPAFRRVVYQMNIKKDENKIESVNTRNDQIALNLQKLFIEMQINNHGVCSTSNLTKSFGWSENDLITEQDVQEFIRSLIDNLETKIKGTSMDGDIAKIFRGTSCTVIRAPQVEYESITKEFFYDLPLDVRGCSNLEESLVNYLKPEKLSGNNMYHVDGLGPQEAEMHTEFITYPSVLQIHLKRFEYDFQKKMQCKINDRFEFPATLNLTPYLSEKSTEMRDESNIYDLYCVLVHEGFAQFGHYYAFIRKILIVDEVNGQPKYNENLDDWFKFNDSFVTKSSYEEAVTNNYGDSNDRFFSAYMVVYVRRDEVLKVMNPVTDEDIPQHLQDYIRELKEKEQVKKHGLFDRNYYINETRFNDYYNSDDDSIKDCYLMTEESFFANFTKDFCELSLKEKRIKVQIPNKAPIEKVYKLVEEALQVEEGTIRIWETTGDTKPYKPFYKITFQTDSIPTNMFIEKKAKDDPLKISKPLSITAFVIFFDSSIEIPCQYIGSTRIAKKEPIITVAKYANKVLGFPEDTEYLTYKELGGSKPFTEVENSYSLKEKGVIVVLQLKDNSILSTSSYKWKTKEFFIENLEKKEPTCDLKTLPFYNLLESSRETFQRADIYFMTVKRYIYIDVYSIKNREEPLLRIKYSTHFQITDLTDFISTKLNLQYDKENDCVLLFNTYDDSTRINTNFLTSFKDISIKKEYKFYYHIIKGMTFEGIQKAKNIRCSISFDSYNVSIQTRAYVEDGNQVPSILSFLITDGTLTNSIFNEEEKEEEEIESDPDNDFFTAFSWLQENKVRISQVDNHVLTRMFDSEDNVPKTIYEVRIDVIPKNQLRLSNTQFLTSVSHKHAVNGKKCACLDPFWFVVDREERVFQLKERLKTLVKMDDPWESCIVYIGKNVLKGDMTKVDYLIDDPRCKLTIFHKNQQKYRY</sequence>
<comment type="caution">
    <text evidence="3">The sequence shown here is derived from an EMBL/GenBank/DDBJ whole genome shotgun (WGS) entry which is preliminary data.</text>
</comment>
<dbReference type="InterPro" id="IPR018200">
    <property type="entry name" value="USP_CS"/>
</dbReference>